<evidence type="ECO:0000259" key="2">
    <source>
        <dbReference type="Pfam" id="PF08327"/>
    </source>
</evidence>
<evidence type="ECO:0000313" key="3">
    <source>
        <dbReference type="EMBL" id="SEA51132.1"/>
    </source>
</evidence>
<dbReference type="Pfam" id="PF08327">
    <property type="entry name" value="AHSA1"/>
    <property type="match status" value="1"/>
</dbReference>
<name>A0A1H4BTH2_ALKAM</name>
<dbReference type="SUPFAM" id="SSF55961">
    <property type="entry name" value="Bet v1-like"/>
    <property type="match status" value="1"/>
</dbReference>
<sequence length="142" mass="16263">MINIEQIQYIKAPASQVYQALTTAAGLAAIWTKELTFSAEPGAINEFRFGDETPTKMQITALTPNQRMDWLCLDSDPEWIGTRVCFELQESNGKTAVTLQHADWRELTDFYRFCNYNWAIFLLSLKQYCESGTGINFQARSF</sequence>
<proteinExistence type="inferred from homology"/>
<accession>A0A1H4BTH2</accession>
<organism evidence="3 4">
    <name type="scientific">Alkalimonas amylolytica</name>
    <dbReference type="NCBI Taxonomy" id="152573"/>
    <lineage>
        <taxon>Bacteria</taxon>
        <taxon>Pseudomonadati</taxon>
        <taxon>Pseudomonadota</taxon>
        <taxon>Gammaproteobacteria</taxon>
        <taxon>Alkalimonas</taxon>
    </lineage>
</organism>
<keyword evidence="4" id="KW-1185">Reference proteome</keyword>
<dbReference type="InterPro" id="IPR023393">
    <property type="entry name" value="START-like_dom_sf"/>
</dbReference>
<dbReference type="InterPro" id="IPR013538">
    <property type="entry name" value="ASHA1/2-like_C"/>
</dbReference>
<feature type="domain" description="Activator of Hsp90 ATPase homologue 1/2-like C-terminal" evidence="2">
    <location>
        <begin position="11"/>
        <end position="129"/>
    </location>
</feature>
<dbReference type="STRING" id="152573.SAMN04488051_103501"/>
<dbReference type="OrthoDB" id="287565at2"/>
<reference evidence="3 4" key="1">
    <citation type="submission" date="2016-10" db="EMBL/GenBank/DDBJ databases">
        <authorList>
            <person name="de Groot N.N."/>
        </authorList>
    </citation>
    <scope>NUCLEOTIDE SEQUENCE [LARGE SCALE GENOMIC DNA]</scope>
    <source>
        <strain evidence="3 4">CGMCC 1.3430</strain>
    </source>
</reference>
<evidence type="ECO:0000256" key="1">
    <source>
        <dbReference type="ARBA" id="ARBA00006817"/>
    </source>
</evidence>
<dbReference type="RefSeq" id="WP_091341926.1">
    <property type="nucleotide sequence ID" value="NZ_FNRM01000003.1"/>
</dbReference>
<dbReference type="CDD" id="cd07814">
    <property type="entry name" value="SRPBCC_CalC_Aha1-like"/>
    <property type="match status" value="1"/>
</dbReference>
<evidence type="ECO:0000313" key="4">
    <source>
        <dbReference type="Proteomes" id="UP000198773"/>
    </source>
</evidence>
<dbReference type="AlphaFoldDB" id="A0A1H4BTH2"/>
<gene>
    <name evidence="3" type="ORF">SAMN04488051_103501</name>
</gene>
<protein>
    <submittedName>
        <fullName evidence="3">Uncharacterized conserved protein YndB, AHSA1/START domain</fullName>
    </submittedName>
</protein>
<comment type="similarity">
    <text evidence="1">Belongs to the AHA1 family.</text>
</comment>
<dbReference type="EMBL" id="FNRM01000003">
    <property type="protein sequence ID" value="SEA51132.1"/>
    <property type="molecule type" value="Genomic_DNA"/>
</dbReference>
<dbReference type="Proteomes" id="UP000198773">
    <property type="component" value="Unassembled WGS sequence"/>
</dbReference>
<dbReference type="Gene3D" id="3.30.530.20">
    <property type="match status" value="1"/>
</dbReference>